<evidence type="ECO:0000256" key="1">
    <source>
        <dbReference type="ARBA" id="ARBA00001946"/>
    </source>
</evidence>
<organism evidence="4 5">
    <name type="scientific">Perspicuibacillus lycopersici</name>
    <dbReference type="NCBI Taxonomy" id="1325689"/>
    <lineage>
        <taxon>Bacteria</taxon>
        <taxon>Bacillati</taxon>
        <taxon>Bacillota</taxon>
        <taxon>Bacilli</taxon>
        <taxon>Bacillales</taxon>
        <taxon>Bacillaceae</taxon>
        <taxon>Perspicuibacillus</taxon>
    </lineage>
</organism>
<dbReference type="Gene3D" id="3.90.79.10">
    <property type="entry name" value="Nucleoside Triphosphate Pyrophosphohydrolase"/>
    <property type="match status" value="1"/>
</dbReference>
<protein>
    <submittedName>
        <fullName evidence="4">8-oxo-dGTP diphosphatase</fullName>
    </submittedName>
</protein>
<dbReference type="AlphaFoldDB" id="A0AAE3IQX0"/>
<name>A0AAE3IQX0_9BACI</name>
<evidence type="ECO:0000256" key="2">
    <source>
        <dbReference type="ARBA" id="ARBA00022801"/>
    </source>
</evidence>
<evidence type="ECO:0000313" key="4">
    <source>
        <dbReference type="EMBL" id="MCU9612923.1"/>
    </source>
</evidence>
<feature type="domain" description="Nudix hydrolase" evidence="3">
    <location>
        <begin position="1"/>
        <end position="127"/>
    </location>
</feature>
<dbReference type="Pfam" id="PF00293">
    <property type="entry name" value="NUDIX"/>
    <property type="match status" value="1"/>
</dbReference>
<dbReference type="CDD" id="cd18886">
    <property type="entry name" value="NUDIX_MutT_Nudt1"/>
    <property type="match status" value="1"/>
</dbReference>
<reference evidence="4" key="1">
    <citation type="submission" date="2022-10" db="EMBL/GenBank/DDBJ databases">
        <title>Description of Fervidibacillus gen. nov. in the family Fervidibacillaceae fam. nov. with two species, Fervidibacillus albus sp. nov., and Fervidibacillus halotolerans sp. nov., isolated from tidal flat sediments.</title>
        <authorList>
            <person name="Kwon K.K."/>
            <person name="Yang S.-H."/>
        </authorList>
    </citation>
    <scope>NUCLEOTIDE SEQUENCE</scope>
    <source>
        <strain evidence="4">JCM 19140</strain>
    </source>
</reference>
<dbReference type="Proteomes" id="UP001209318">
    <property type="component" value="Unassembled WGS sequence"/>
</dbReference>
<keyword evidence="5" id="KW-1185">Reference proteome</keyword>
<dbReference type="PRINTS" id="PR00502">
    <property type="entry name" value="NUDIXFAMILY"/>
</dbReference>
<evidence type="ECO:0000313" key="5">
    <source>
        <dbReference type="Proteomes" id="UP001209318"/>
    </source>
</evidence>
<comment type="caution">
    <text evidence="4">The sequence shown here is derived from an EMBL/GenBank/DDBJ whole genome shotgun (WGS) entry which is preliminary data.</text>
</comment>
<dbReference type="EMBL" id="JAOUSF010000002">
    <property type="protein sequence ID" value="MCU9612923.1"/>
    <property type="molecule type" value="Genomic_DNA"/>
</dbReference>
<proteinExistence type="predicted"/>
<dbReference type="PANTHER" id="PTHR43046">
    <property type="entry name" value="GDP-MANNOSE MANNOSYL HYDROLASE"/>
    <property type="match status" value="1"/>
</dbReference>
<dbReference type="InterPro" id="IPR000086">
    <property type="entry name" value="NUDIX_hydrolase_dom"/>
</dbReference>
<dbReference type="GO" id="GO:0016787">
    <property type="term" value="F:hydrolase activity"/>
    <property type="evidence" value="ECO:0007669"/>
    <property type="project" value="UniProtKB-KW"/>
</dbReference>
<gene>
    <name evidence="4" type="ORF">OEV98_05090</name>
</gene>
<accession>A0AAE3IQX0</accession>
<evidence type="ECO:0000259" key="3">
    <source>
        <dbReference type="PROSITE" id="PS51462"/>
    </source>
</evidence>
<dbReference type="SUPFAM" id="SSF55811">
    <property type="entry name" value="Nudix"/>
    <property type="match status" value="1"/>
</dbReference>
<dbReference type="PROSITE" id="PS51462">
    <property type="entry name" value="NUDIX"/>
    <property type="match status" value="1"/>
</dbReference>
<comment type="cofactor">
    <cofactor evidence="1">
        <name>Mg(2+)</name>
        <dbReference type="ChEBI" id="CHEBI:18420"/>
    </cofactor>
</comment>
<sequence>MQRVTNCIFLKENQILLLQKPRRGWWAIPGGKMEPTETVKESVIREYREETGLHINQPQLKGIYTFLIKRDNEIISEWMMFTFLTEEGEGIQREITEEGILKWHSVDDLSELPMAKGDRFIIEHAVQGKDVAFGTFVYTEDFQLLSYQLDETRKATDI</sequence>
<dbReference type="InterPro" id="IPR020476">
    <property type="entry name" value="Nudix_hydrolase"/>
</dbReference>
<dbReference type="RefSeq" id="WP_263072132.1">
    <property type="nucleotide sequence ID" value="NZ_JAOUSF010000002.1"/>
</dbReference>
<keyword evidence="2" id="KW-0378">Hydrolase</keyword>
<dbReference type="PANTHER" id="PTHR43046:SF2">
    <property type="entry name" value="8-OXO-DGTP DIPHOSPHATASE-RELATED"/>
    <property type="match status" value="1"/>
</dbReference>
<dbReference type="InterPro" id="IPR015797">
    <property type="entry name" value="NUDIX_hydrolase-like_dom_sf"/>
</dbReference>